<evidence type="ECO:0000259" key="4">
    <source>
        <dbReference type="Pfam" id="PF00891"/>
    </source>
</evidence>
<dbReference type="InterPro" id="IPR016461">
    <property type="entry name" value="COMT-like"/>
</dbReference>
<gene>
    <name evidence="6" type="ORF">roselon_01076</name>
</gene>
<dbReference type="Gene3D" id="3.40.50.150">
    <property type="entry name" value="Vaccinia Virus protein VP39"/>
    <property type="match status" value="1"/>
</dbReference>
<evidence type="ECO:0000313" key="7">
    <source>
        <dbReference type="Proteomes" id="UP000019593"/>
    </source>
</evidence>
<reference evidence="6 7" key="1">
    <citation type="submission" date="2013-03" db="EMBL/GenBank/DDBJ databases">
        <authorList>
            <person name="Fiebig A."/>
            <person name="Goeker M."/>
            <person name="Klenk H.-P.P."/>
        </authorList>
    </citation>
    <scope>NUCLEOTIDE SEQUENCE [LARGE SCALE GENOMIC DNA]</scope>
    <source>
        <strain evidence="7">DSM 19469</strain>
    </source>
</reference>
<evidence type="ECO:0000313" key="6">
    <source>
        <dbReference type="EMBL" id="AHM03473.1"/>
    </source>
</evidence>
<feature type="domain" description="O-methyltransferase dimerisation" evidence="5">
    <location>
        <begin position="54"/>
        <end position="127"/>
    </location>
</feature>
<dbReference type="Pfam" id="PF08100">
    <property type="entry name" value="Dimerisation"/>
    <property type="match status" value="1"/>
</dbReference>
<dbReference type="Proteomes" id="UP000019593">
    <property type="component" value="Chromosome"/>
</dbReference>
<evidence type="ECO:0000256" key="1">
    <source>
        <dbReference type="ARBA" id="ARBA00022603"/>
    </source>
</evidence>
<keyword evidence="2 6" id="KW-0808">Transferase</keyword>
<dbReference type="InterPro" id="IPR012967">
    <property type="entry name" value="COMT_dimerisation"/>
</dbReference>
<dbReference type="GO" id="GO:0032259">
    <property type="term" value="P:methylation"/>
    <property type="evidence" value="ECO:0007669"/>
    <property type="project" value="UniProtKB-KW"/>
</dbReference>
<dbReference type="EMBL" id="CP004372">
    <property type="protein sequence ID" value="AHM03473.1"/>
    <property type="molecule type" value="Genomic_DNA"/>
</dbReference>
<dbReference type="eggNOG" id="COG0500">
    <property type="taxonomic scope" value="Bacteria"/>
</dbReference>
<dbReference type="InterPro" id="IPR029063">
    <property type="entry name" value="SAM-dependent_MTases_sf"/>
</dbReference>
<dbReference type="HOGENOM" id="CLU_005533_12_0_5"/>
<dbReference type="InterPro" id="IPR036388">
    <property type="entry name" value="WH-like_DNA-bd_sf"/>
</dbReference>
<name>W8RQZ1_9RHOB</name>
<dbReference type="Gene3D" id="1.10.287.1350">
    <property type="match status" value="1"/>
</dbReference>
<keyword evidence="3" id="KW-0949">S-adenosyl-L-methionine</keyword>
<organism evidence="6 7">
    <name type="scientific">Roseicyclus elongatus DSM 19469</name>
    <dbReference type="NCBI Taxonomy" id="1294273"/>
    <lineage>
        <taxon>Bacteria</taxon>
        <taxon>Pseudomonadati</taxon>
        <taxon>Pseudomonadota</taxon>
        <taxon>Alphaproteobacteria</taxon>
        <taxon>Rhodobacterales</taxon>
        <taxon>Roseobacteraceae</taxon>
        <taxon>Roseicyclus</taxon>
    </lineage>
</organism>
<evidence type="ECO:0000259" key="5">
    <source>
        <dbReference type="Pfam" id="PF08100"/>
    </source>
</evidence>
<evidence type="ECO:0000256" key="2">
    <source>
        <dbReference type="ARBA" id="ARBA00022679"/>
    </source>
</evidence>
<proteinExistence type="predicted"/>
<dbReference type="Gene3D" id="1.10.10.10">
    <property type="entry name" value="Winged helix-like DNA-binding domain superfamily/Winged helix DNA-binding domain"/>
    <property type="match status" value="1"/>
</dbReference>
<dbReference type="KEGG" id="red:roselon_01076"/>
<dbReference type="GO" id="GO:0046983">
    <property type="term" value="F:protein dimerization activity"/>
    <property type="evidence" value="ECO:0007669"/>
    <property type="project" value="InterPro"/>
</dbReference>
<evidence type="ECO:0000256" key="3">
    <source>
        <dbReference type="ARBA" id="ARBA00022691"/>
    </source>
</evidence>
<dbReference type="STRING" id="1294273.roselon_01076"/>
<sequence length="384" mass="41945">MATADQTDLSRPSLSDRIYGWRTALLRSRKFQKWAARTPFAARIAKKDGEALFDLVAGFIHAQVLQAFVILKLSDHLAHAPRSVQDLALRTQVPASRMRVLCQAATSLGLMKRTRNGRYALGRLGAALPGIPGLEMMIAHHDVLYRDLMDPVVFFRDGSTTELADFWPYVFGATGEIDTETAETYSDLMAESQTLVAEEALRHLDLRNVETLLDVGGGTGAFLTAVGLAYPEIRLQLFDLPVVAQGARARFERHGLSERATISGGSFRTDALPSGADAISLVRVLYDHSDETVEALLKKVFAALPDGGRVIVAEPMSGGDHPERAGDAYFAIYCMAMRTGRARSAAEISELLEKEGFSDIRAPRIGRMFITGLVTATKPARKPV</sequence>
<dbReference type="OrthoDB" id="7418600at2"/>
<dbReference type="GO" id="GO:0008171">
    <property type="term" value="F:O-methyltransferase activity"/>
    <property type="evidence" value="ECO:0007669"/>
    <property type="project" value="InterPro"/>
</dbReference>
<dbReference type="RefSeq" id="WP_025311344.1">
    <property type="nucleotide sequence ID" value="NZ_CP004372.1"/>
</dbReference>
<accession>W8RQZ1</accession>
<dbReference type="PANTHER" id="PTHR43712:SF2">
    <property type="entry name" value="O-METHYLTRANSFERASE CICE"/>
    <property type="match status" value="1"/>
</dbReference>
<protein>
    <submittedName>
        <fullName evidence="6">Hydroxyneurosporene methyltransferase</fullName>
        <ecNumber evidence="6">2.1.1.-</ecNumber>
    </submittedName>
</protein>
<dbReference type="InterPro" id="IPR001077">
    <property type="entry name" value="COMT_C"/>
</dbReference>
<feature type="domain" description="O-methyltransferase C-terminal" evidence="4">
    <location>
        <begin position="146"/>
        <end position="358"/>
    </location>
</feature>
<dbReference type="AlphaFoldDB" id="W8RQZ1"/>
<dbReference type="CDD" id="cd02440">
    <property type="entry name" value="AdoMet_MTases"/>
    <property type="match status" value="1"/>
</dbReference>
<dbReference type="Pfam" id="PF00891">
    <property type="entry name" value="Methyltransf_2"/>
    <property type="match status" value="1"/>
</dbReference>
<dbReference type="PROSITE" id="PS51683">
    <property type="entry name" value="SAM_OMT_II"/>
    <property type="match status" value="1"/>
</dbReference>
<dbReference type="PANTHER" id="PTHR43712">
    <property type="entry name" value="PUTATIVE (AFU_ORTHOLOGUE AFUA_4G14580)-RELATED"/>
    <property type="match status" value="1"/>
</dbReference>
<dbReference type="PATRIC" id="fig|1294273.3.peg.1054"/>
<dbReference type="InterPro" id="IPR036390">
    <property type="entry name" value="WH_DNA-bd_sf"/>
</dbReference>
<keyword evidence="7" id="KW-1185">Reference proteome</keyword>
<dbReference type="SUPFAM" id="SSF46785">
    <property type="entry name" value="Winged helix' DNA-binding domain"/>
    <property type="match status" value="1"/>
</dbReference>
<dbReference type="EC" id="2.1.1.-" evidence="6"/>
<keyword evidence="1 6" id="KW-0489">Methyltransferase</keyword>
<dbReference type="SUPFAM" id="SSF53335">
    <property type="entry name" value="S-adenosyl-L-methionine-dependent methyltransferases"/>
    <property type="match status" value="1"/>
</dbReference>